<proteinExistence type="predicted"/>
<name>A0AA38CH74_TAXCH</name>
<evidence type="ECO:0000313" key="3">
    <source>
        <dbReference type="Proteomes" id="UP000824469"/>
    </source>
</evidence>
<evidence type="ECO:0000256" key="1">
    <source>
        <dbReference type="SAM" id="MobiDB-lite"/>
    </source>
</evidence>
<dbReference type="AlphaFoldDB" id="A0AA38CH74"/>
<protein>
    <submittedName>
        <fullName evidence="2">Uncharacterized protein</fullName>
    </submittedName>
</protein>
<feature type="region of interest" description="Disordered" evidence="1">
    <location>
        <begin position="1"/>
        <end position="31"/>
    </location>
</feature>
<reference evidence="2 3" key="1">
    <citation type="journal article" date="2021" name="Nat. Plants">
        <title>The Taxus genome provides insights into paclitaxel biosynthesis.</title>
        <authorList>
            <person name="Xiong X."/>
            <person name="Gou J."/>
            <person name="Liao Q."/>
            <person name="Li Y."/>
            <person name="Zhou Q."/>
            <person name="Bi G."/>
            <person name="Li C."/>
            <person name="Du R."/>
            <person name="Wang X."/>
            <person name="Sun T."/>
            <person name="Guo L."/>
            <person name="Liang H."/>
            <person name="Lu P."/>
            <person name="Wu Y."/>
            <person name="Zhang Z."/>
            <person name="Ro D.K."/>
            <person name="Shang Y."/>
            <person name="Huang S."/>
            <person name="Yan J."/>
        </authorList>
    </citation>
    <scope>NUCLEOTIDE SEQUENCE [LARGE SCALE GENOMIC DNA]</scope>
    <source>
        <strain evidence="2">Ta-2019</strain>
    </source>
</reference>
<accession>A0AA38CH74</accession>
<comment type="caution">
    <text evidence="2">The sequence shown here is derived from an EMBL/GenBank/DDBJ whole genome shotgun (WGS) entry which is preliminary data.</text>
</comment>
<keyword evidence="3" id="KW-1185">Reference proteome</keyword>
<evidence type="ECO:0000313" key="2">
    <source>
        <dbReference type="EMBL" id="KAH9299206.1"/>
    </source>
</evidence>
<sequence length="93" mass="10587">MVSASNFKGGSEYKTTATTENKQQISEVGNQKNVELMGGMKRGYVFEKSESNKESFSDLREVPGNQNDLMIIIPSEMGIWHEVKNRKIKKDRM</sequence>
<dbReference type="EMBL" id="JAHRHJ020000010">
    <property type="protein sequence ID" value="KAH9299206.1"/>
    <property type="molecule type" value="Genomic_DNA"/>
</dbReference>
<organism evidence="2 3">
    <name type="scientific">Taxus chinensis</name>
    <name type="common">Chinese yew</name>
    <name type="synonym">Taxus wallichiana var. chinensis</name>
    <dbReference type="NCBI Taxonomy" id="29808"/>
    <lineage>
        <taxon>Eukaryota</taxon>
        <taxon>Viridiplantae</taxon>
        <taxon>Streptophyta</taxon>
        <taxon>Embryophyta</taxon>
        <taxon>Tracheophyta</taxon>
        <taxon>Spermatophyta</taxon>
        <taxon>Pinopsida</taxon>
        <taxon>Pinidae</taxon>
        <taxon>Conifers II</taxon>
        <taxon>Cupressales</taxon>
        <taxon>Taxaceae</taxon>
        <taxon>Taxus</taxon>
    </lineage>
</organism>
<feature type="non-terminal residue" evidence="2">
    <location>
        <position position="93"/>
    </location>
</feature>
<gene>
    <name evidence="2" type="ORF">KI387_030888</name>
</gene>
<dbReference type="Proteomes" id="UP000824469">
    <property type="component" value="Unassembled WGS sequence"/>
</dbReference>